<keyword evidence="2" id="KW-1185">Reference proteome</keyword>
<dbReference type="Proteomes" id="UP001597391">
    <property type="component" value="Unassembled WGS sequence"/>
</dbReference>
<gene>
    <name evidence="1" type="ORF">ACFSYH_10560</name>
</gene>
<comment type="caution">
    <text evidence="1">The sequence shown here is derived from an EMBL/GenBank/DDBJ whole genome shotgun (WGS) entry which is preliminary data.</text>
</comment>
<name>A0ABW5XGZ5_9MICO</name>
<dbReference type="RefSeq" id="WP_377466935.1">
    <property type="nucleotide sequence ID" value="NZ_JBHUOP010000004.1"/>
</dbReference>
<sequence length="151" mass="16790">MSFKNKVREFFGGTEAGHDTYELVFEASDAMTARKISDALRDICDEHAIEWLSLHIDPETAKQGIPENVDAEMRGTTADVAIGALTTREIDWVCDYAPNSADAEFTDLDGSNPWKIRIEEGRKLIVTGPRGQLAHLLEKPKFAALELVKID</sequence>
<proteinExistence type="predicted"/>
<reference evidence="2" key="1">
    <citation type="journal article" date="2019" name="Int. J. Syst. Evol. Microbiol.">
        <title>The Global Catalogue of Microorganisms (GCM) 10K type strain sequencing project: providing services to taxonomists for standard genome sequencing and annotation.</title>
        <authorList>
            <consortium name="The Broad Institute Genomics Platform"/>
            <consortium name="The Broad Institute Genome Sequencing Center for Infectious Disease"/>
            <person name="Wu L."/>
            <person name="Ma J."/>
        </authorList>
    </citation>
    <scope>NUCLEOTIDE SEQUENCE [LARGE SCALE GENOMIC DNA]</scope>
    <source>
        <strain evidence="2">KCTC 33576</strain>
    </source>
</reference>
<protein>
    <submittedName>
        <fullName evidence="1">Uncharacterized protein</fullName>
    </submittedName>
</protein>
<organism evidence="1 2">
    <name type="scientific">Populibacterium corticicola</name>
    <dbReference type="NCBI Taxonomy" id="1812826"/>
    <lineage>
        <taxon>Bacteria</taxon>
        <taxon>Bacillati</taxon>
        <taxon>Actinomycetota</taxon>
        <taxon>Actinomycetes</taxon>
        <taxon>Micrococcales</taxon>
        <taxon>Jonesiaceae</taxon>
        <taxon>Populibacterium</taxon>
    </lineage>
</organism>
<evidence type="ECO:0000313" key="2">
    <source>
        <dbReference type="Proteomes" id="UP001597391"/>
    </source>
</evidence>
<accession>A0ABW5XGZ5</accession>
<dbReference type="EMBL" id="JBHUOP010000004">
    <property type="protein sequence ID" value="MFD2841009.1"/>
    <property type="molecule type" value="Genomic_DNA"/>
</dbReference>
<evidence type="ECO:0000313" key="1">
    <source>
        <dbReference type="EMBL" id="MFD2841009.1"/>
    </source>
</evidence>